<feature type="transmembrane region" description="Helical" evidence="6">
    <location>
        <begin position="109"/>
        <end position="133"/>
    </location>
</feature>
<dbReference type="SUPFAM" id="SSF103473">
    <property type="entry name" value="MFS general substrate transporter"/>
    <property type="match status" value="1"/>
</dbReference>
<feature type="transmembrane region" description="Helical" evidence="6">
    <location>
        <begin position="354"/>
        <end position="376"/>
    </location>
</feature>
<reference evidence="7 8" key="1">
    <citation type="submission" date="2021-08" db="EMBL/GenBank/DDBJ databases">
        <title>Streptomyces sp. PTM05 isolated from lichen.</title>
        <authorList>
            <person name="Somphong A."/>
            <person name="Phongsopitanun W."/>
            <person name="Tanasupawat S."/>
        </authorList>
    </citation>
    <scope>NUCLEOTIDE SEQUENCE [LARGE SCALE GENOMIC DNA]</scope>
    <source>
        <strain evidence="7 8">Ptm05</strain>
    </source>
</reference>
<dbReference type="EMBL" id="JAINVZ010000003">
    <property type="protein sequence ID" value="MBY8884571.1"/>
    <property type="molecule type" value="Genomic_DNA"/>
</dbReference>
<dbReference type="PANTHER" id="PTHR23513:SF6">
    <property type="entry name" value="MAJOR FACILITATOR SUPERFAMILY ASSOCIATED DOMAIN-CONTAINING PROTEIN"/>
    <property type="match status" value="1"/>
</dbReference>
<dbReference type="Proteomes" id="UP001198565">
    <property type="component" value="Unassembled WGS sequence"/>
</dbReference>
<keyword evidence="2" id="KW-1003">Cell membrane</keyword>
<dbReference type="PANTHER" id="PTHR23513">
    <property type="entry name" value="INTEGRAL MEMBRANE EFFLUX PROTEIN-RELATED"/>
    <property type="match status" value="1"/>
</dbReference>
<evidence type="ECO:0000256" key="6">
    <source>
        <dbReference type="SAM" id="Phobius"/>
    </source>
</evidence>
<accession>A0ABS7QN06</accession>
<keyword evidence="8" id="KW-1185">Reference proteome</keyword>
<keyword evidence="4 6" id="KW-1133">Transmembrane helix</keyword>
<feature type="transmembrane region" description="Helical" evidence="6">
    <location>
        <begin position="266"/>
        <end position="285"/>
    </location>
</feature>
<evidence type="ECO:0000256" key="3">
    <source>
        <dbReference type="ARBA" id="ARBA00022692"/>
    </source>
</evidence>
<evidence type="ECO:0000256" key="2">
    <source>
        <dbReference type="ARBA" id="ARBA00022475"/>
    </source>
</evidence>
<dbReference type="Pfam" id="PF07690">
    <property type="entry name" value="MFS_1"/>
    <property type="match status" value="1"/>
</dbReference>
<feature type="transmembrane region" description="Helical" evidence="6">
    <location>
        <begin position="82"/>
        <end position="103"/>
    </location>
</feature>
<feature type="transmembrane region" description="Helical" evidence="6">
    <location>
        <begin position="55"/>
        <end position="75"/>
    </location>
</feature>
<feature type="transmembrane region" description="Helical" evidence="6">
    <location>
        <begin position="178"/>
        <end position="195"/>
    </location>
</feature>
<evidence type="ECO:0000313" key="7">
    <source>
        <dbReference type="EMBL" id="MBY8884571.1"/>
    </source>
</evidence>
<dbReference type="InterPro" id="IPR036259">
    <property type="entry name" value="MFS_trans_sf"/>
</dbReference>
<proteinExistence type="predicted"/>
<keyword evidence="3 6" id="KW-0812">Transmembrane</keyword>
<gene>
    <name evidence="7" type="ORF">K7472_06895</name>
</gene>
<dbReference type="RefSeq" id="WP_222975067.1">
    <property type="nucleotide sequence ID" value="NZ_JAINVZ010000003.1"/>
</dbReference>
<feature type="transmembrane region" description="Helical" evidence="6">
    <location>
        <begin position="322"/>
        <end position="342"/>
    </location>
</feature>
<comment type="caution">
    <text evidence="7">The sequence shown here is derived from an EMBL/GenBank/DDBJ whole genome shotgun (WGS) entry which is preliminary data.</text>
</comment>
<sequence length="438" mass="44894">MSARPPGGGLLRRSRDFRLLWCGETTGKFGDAVATVAMPLIAVGTLHASTFRVSLLSAAIWLAWLLIGLPVGVWVDRWRRRPVMLAAAAVSTALFAAVPVARWTGCLDYPVLLGVALATGAAAVFFQTAYAAYLPGLVAPEDRAEGNAKLNGSASAAQIAGTGAGGLIAQVAGAVGGMLANSATFAVSLVCLTAIRHREPRADRAVARRARGGMAKEIAEGLRVLAADPWLRTGTLFGAVANLVLTASNSIDVVFLVRVVGLSPGTVGLLFAAGGTGGVAGALIARRISERIGTARAFTLMSTVLLAFDLLIPLTARGAGTAFFVVGAFCLETGVVAGNVIWATFRQHRCPPELYGRLIAGSSFVNYGLMPLGAVLGGTLATVLGLRATMWVAAAILPLAGLALLLTPVGRARDLPTDPIALPTADGTRPTTPAASAA</sequence>
<evidence type="ECO:0000256" key="1">
    <source>
        <dbReference type="ARBA" id="ARBA00004651"/>
    </source>
</evidence>
<feature type="transmembrane region" description="Helical" evidence="6">
    <location>
        <begin position="236"/>
        <end position="260"/>
    </location>
</feature>
<evidence type="ECO:0000256" key="4">
    <source>
        <dbReference type="ARBA" id="ARBA00022989"/>
    </source>
</evidence>
<protein>
    <submittedName>
        <fullName evidence="7">MFS transporter</fullName>
    </submittedName>
</protein>
<name>A0ABS7QN06_9ACTN</name>
<comment type="subcellular location">
    <subcellularLocation>
        <location evidence="1">Cell membrane</location>
        <topology evidence="1">Multi-pass membrane protein</topology>
    </subcellularLocation>
</comment>
<dbReference type="Gene3D" id="1.20.1250.20">
    <property type="entry name" value="MFS general substrate transporter like domains"/>
    <property type="match status" value="1"/>
</dbReference>
<dbReference type="CDD" id="cd06173">
    <property type="entry name" value="MFS_MefA_like"/>
    <property type="match status" value="1"/>
</dbReference>
<organism evidence="7 8">
    <name type="scientific">Streptantibioticus parmotrematis</name>
    <dbReference type="NCBI Taxonomy" id="2873249"/>
    <lineage>
        <taxon>Bacteria</taxon>
        <taxon>Bacillati</taxon>
        <taxon>Actinomycetota</taxon>
        <taxon>Actinomycetes</taxon>
        <taxon>Kitasatosporales</taxon>
        <taxon>Streptomycetaceae</taxon>
        <taxon>Streptantibioticus</taxon>
    </lineage>
</organism>
<evidence type="ECO:0000256" key="5">
    <source>
        <dbReference type="ARBA" id="ARBA00023136"/>
    </source>
</evidence>
<feature type="transmembrane region" description="Helical" evidence="6">
    <location>
        <begin position="388"/>
        <end position="406"/>
    </location>
</feature>
<feature type="transmembrane region" description="Helical" evidence="6">
    <location>
        <begin position="297"/>
        <end position="316"/>
    </location>
</feature>
<dbReference type="InterPro" id="IPR011701">
    <property type="entry name" value="MFS"/>
</dbReference>
<keyword evidence="5 6" id="KW-0472">Membrane</keyword>
<evidence type="ECO:0000313" key="8">
    <source>
        <dbReference type="Proteomes" id="UP001198565"/>
    </source>
</evidence>